<evidence type="ECO:0000256" key="1">
    <source>
        <dbReference type="SAM" id="SignalP"/>
    </source>
</evidence>
<dbReference type="Proteomes" id="UP000177583">
    <property type="component" value="Unassembled WGS sequence"/>
</dbReference>
<feature type="chain" id="PRO_5009524928" description="YtxH domain-containing protein" evidence="1">
    <location>
        <begin position="22"/>
        <end position="94"/>
    </location>
</feature>
<keyword evidence="1" id="KW-0732">Signal</keyword>
<proteinExistence type="predicted"/>
<accession>A0A1F6H3C7</accession>
<dbReference type="AlphaFoldDB" id="A0A1F6H3C7"/>
<gene>
    <name evidence="2" type="ORF">A2557_07330</name>
</gene>
<protein>
    <recommendedName>
        <fullName evidence="4">YtxH domain-containing protein</fullName>
    </recommendedName>
</protein>
<evidence type="ECO:0000313" key="3">
    <source>
        <dbReference type="Proteomes" id="UP000177583"/>
    </source>
</evidence>
<dbReference type="EMBL" id="MFNF01000001">
    <property type="protein sequence ID" value="OGH04790.1"/>
    <property type="molecule type" value="Genomic_DNA"/>
</dbReference>
<comment type="caution">
    <text evidence="2">The sequence shown here is derived from an EMBL/GenBank/DDBJ whole genome shotgun (WGS) entry which is preliminary data.</text>
</comment>
<organism evidence="2 3">
    <name type="scientific">Candidatus Lambdaproteobacteria bacterium RIFOXYD2_FULL_56_26</name>
    <dbReference type="NCBI Taxonomy" id="1817773"/>
    <lineage>
        <taxon>Bacteria</taxon>
        <taxon>Pseudomonadati</taxon>
        <taxon>Pseudomonadota</taxon>
        <taxon>Candidatus Lambdaproteobacteria</taxon>
    </lineage>
</organism>
<name>A0A1F6H3C7_9PROT</name>
<feature type="signal peptide" evidence="1">
    <location>
        <begin position="1"/>
        <end position="21"/>
    </location>
</feature>
<sequence>MSSRSFLLGLTAGLAAGIAAAVVVSRNQEEIQEMVSAAKAKLPKGISLDELVAQKGRIEEAIRVKADELKRYAKSKMGFGDDLEGDSESAHKAG</sequence>
<evidence type="ECO:0008006" key="4">
    <source>
        <dbReference type="Google" id="ProtNLM"/>
    </source>
</evidence>
<evidence type="ECO:0000313" key="2">
    <source>
        <dbReference type="EMBL" id="OGH04790.1"/>
    </source>
</evidence>
<reference evidence="2 3" key="1">
    <citation type="journal article" date="2016" name="Nat. Commun.">
        <title>Thousands of microbial genomes shed light on interconnected biogeochemical processes in an aquifer system.</title>
        <authorList>
            <person name="Anantharaman K."/>
            <person name="Brown C.T."/>
            <person name="Hug L.A."/>
            <person name="Sharon I."/>
            <person name="Castelle C.J."/>
            <person name="Probst A.J."/>
            <person name="Thomas B.C."/>
            <person name="Singh A."/>
            <person name="Wilkins M.J."/>
            <person name="Karaoz U."/>
            <person name="Brodie E.L."/>
            <person name="Williams K.H."/>
            <person name="Hubbard S.S."/>
            <person name="Banfield J.F."/>
        </authorList>
    </citation>
    <scope>NUCLEOTIDE SEQUENCE [LARGE SCALE GENOMIC DNA]</scope>
</reference>